<keyword evidence="8" id="KW-1185">Reference proteome</keyword>
<dbReference type="PRINTS" id="PR00793">
    <property type="entry name" value="PROAMNOPTASE"/>
</dbReference>
<feature type="active site" description="Proton donor" evidence="4">
    <location>
        <position position="315"/>
    </location>
</feature>
<dbReference type="PANTHER" id="PTHR43798:SF33">
    <property type="entry name" value="HYDROLASE, PUTATIVE (AFU_ORTHOLOGUE AFUA_2G14860)-RELATED"/>
    <property type="match status" value="1"/>
</dbReference>
<dbReference type="GO" id="GO:0006508">
    <property type="term" value="P:proteolysis"/>
    <property type="evidence" value="ECO:0007669"/>
    <property type="project" value="InterPro"/>
</dbReference>
<dbReference type="SUPFAM" id="SSF53474">
    <property type="entry name" value="alpha/beta-Hydrolases"/>
    <property type="match status" value="1"/>
</dbReference>
<dbReference type="NCBIfam" id="TIGR01250">
    <property type="entry name" value="pro_imino_pep_2"/>
    <property type="match status" value="1"/>
</dbReference>
<dbReference type="PIRSF" id="PIRSF005539">
    <property type="entry name" value="Pept_S33_TRI_F1"/>
    <property type="match status" value="1"/>
</dbReference>
<gene>
    <name evidence="7" type="ORF">FHQ07_07230</name>
</gene>
<dbReference type="EMBL" id="CP040871">
    <property type="protein sequence ID" value="QDA58479.1"/>
    <property type="molecule type" value="Genomic_DNA"/>
</dbReference>
<reference evidence="7 8" key="1">
    <citation type="submission" date="2019-06" db="EMBL/GenBank/DDBJ databases">
        <title>Thermomonas aquatica sp. nov., isolated from an industrial wastewater treatment plant.</title>
        <authorList>
            <person name="Jeon J.H."/>
            <person name="Park D.-S."/>
        </authorList>
    </citation>
    <scope>NUCLEOTIDE SEQUENCE [LARGE SCALE GENOMIC DNA]</scope>
    <source>
        <strain evidence="7 8">SY21</strain>
    </source>
</reference>
<feature type="signal peptide" evidence="5">
    <location>
        <begin position="1"/>
        <end position="18"/>
    </location>
</feature>
<evidence type="ECO:0000313" key="7">
    <source>
        <dbReference type="EMBL" id="QDA58479.1"/>
    </source>
</evidence>
<protein>
    <submittedName>
        <fullName evidence="7">Alpha/beta fold hydrolase</fullName>
    </submittedName>
</protein>
<dbReference type="AlphaFoldDB" id="A0A5B7ZUK7"/>
<evidence type="ECO:0000259" key="6">
    <source>
        <dbReference type="Pfam" id="PF00561"/>
    </source>
</evidence>
<comment type="similarity">
    <text evidence="1">Belongs to the peptidase S33 family.</text>
</comment>
<sequence length="344" mass="39062">MRMLLALLLAVLAGGVFAAEPQTLKSYHDNTGQADAWQGGVRMIPIHTPNGDFRVWTKRVGNNPRIKVLLLHGGPGGTHEYFEAFDSFLPADGVEYYYYDQLGSYYSDQPDDMTPFLSIDHYVDEVEQVRQALGLDRDNFFLLGHSWGGILAIEYALKYQQHLKGMVISNMMSSIPAYNKYAHDVLMPQMDPAALKQILALEAAKKYDDPHYEELLVPFYEAHILRRPIMEWPDPVMRAFVRHINKKVYVPMQGPSEMGASGILLDWDRTADLKKITVPTLVIGAAHDTMDPKWMQMMGREFPHGSYLYLPNGGHMAMYDDQQAYFDGLLQWLHKVDAAPAAKH</sequence>
<accession>A0A5B7ZUK7</accession>
<evidence type="ECO:0000256" key="4">
    <source>
        <dbReference type="PIRSR" id="PIRSR005539-1"/>
    </source>
</evidence>
<feature type="chain" id="PRO_5022926002" evidence="5">
    <location>
        <begin position="19"/>
        <end position="344"/>
    </location>
</feature>
<evidence type="ECO:0000256" key="5">
    <source>
        <dbReference type="SAM" id="SignalP"/>
    </source>
</evidence>
<dbReference type="Proteomes" id="UP000308149">
    <property type="component" value="Chromosome"/>
</dbReference>
<dbReference type="KEGG" id="thes:FHQ07_07230"/>
<organism evidence="7 8">
    <name type="scientific">Thermomonas aquatica</name>
    <dbReference type="NCBI Taxonomy" id="2202149"/>
    <lineage>
        <taxon>Bacteria</taxon>
        <taxon>Pseudomonadati</taxon>
        <taxon>Pseudomonadota</taxon>
        <taxon>Gammaproteobacteria</taxon>
        <taxon>Lysobacterales</taxon>
        <taxon>Lysobacteraceae</taxon>
        <taxon>Thermomonas</taxon>
    </lineage>
</organism>
<dbReference type="OrthoDB" id="9773293at2"/>
<evidence type="ECO:0000256" key="3">
    <source>
        <dbReference type="PIRNR" id="PIRNR005539"/>
    </source>
</evidence>
<dbReference type="InterPro" id="IPR005945">
    <property type="entry name" value="Pro_imino_pep"/>
</dbReference>
<keyword evidence="5" id="KW-0732">Signal</keyword>
<dbReference type="RefSeq" id="WP_139717931.1">
    <property type="nucleotide sequence ID" value="NZ_CP040871.1"/>
</dbReference>
<proteinExistence type="inferred from homology"/>
<dbReference type="InterPro" id="IPR002410">
    <property type="entry name" value="Peptidase_S33"/>
</dbReference>
<dbReference type="GO" id="GO:0008233">
    <property type="term" value="F:peptidase activity"/>
    <property type="evidence" value="ECO:0007669"/>
    <property type="project" value="InterPro"/>
</dbReference>
<dbReference type="InterPro" id="IPR029058">
    <property type="entry name" value="AB_hydrolase_fold"/>
</dbReference>
<feature type="active site" description="Nucleophile" evidence="4">
    <location>
        <position position="146"/>
    </location>
</feature>
<feature type="active site" evidence="4">
    <location>
        <position position="288"/>
    </location>
</feature>
<dbReference type="Pfam" id="PF00561">
    <property type="entry name" value="Abhydrolase_1"/>
    <property type="match status" value="1"/>
</dbReference>
<feature type="domain" description="AB hydrolase-1" evidence="6">
    <location>
        <begin position="68"/>
        <end position="321"/>
    </location>
</feature>
<dbReference type="PANTHER" id="PTHR43798">
    <property type="entry name" value="MONOACYLGLYCEROL LIPASE"/>
    <property type="match status" value="1"/>
</dbReference>
<dbReference type="GO" id="GO:0016020">
    <property type="term" value="C:membrane"/>
    <property type="evidence" value="ECO:0007669"/>
    <property type="project" value="TreeGrafter"/>
</dbReference>
<evidence type="ECO:0000256" key="1">
    <source>
        <dbReference type="ARBA" id="ARBA00010088"/>
    </source>
</evidence>
<dbReference type="Gene3D" id="3.40.50.1820">
    <property type="entry name" value="alpha/beta hydrolase"/>
    <property type="match status" value="1"/>
</dbReference>
<dbReference type="InterPro" id="IPR000073">
    <property type="entry name" value="AB_hydrolase_1"/>
</dbReference>
<name>A0A5B7ZUK7_9GAMM</name>
<evidence type="ECO:0000313" key="8">
    <source>
        <dbReference type="Proteomes" id="UP000308149"/>
    </source>
</evidence>
<evidence type="ECO:0000256" key="2">
    <source>
        <dbReference type="ARBA" id="ARBA00022801"/>
    </source>
</evidence>
<dbReference type="InterPro" id="IPR050266">
    <property type="entry name" value="AB_hydrolase_sf"/>
</dbReference>
<keyword evidence="2 3" id="KW-0378">Hydrolase</keyword>